<feature type="domain" description="U3 small nucleolar RNA-associated protein 20" evidence="2">
    <location>
        <begin position="7"/>
        <end position="223"/>
    </location>
</feature>
<dbReference type="GO" id="GO:0032040">
    <property type="term" value="C:small-subunit processome"/>
    <property type="evidence" value="ECO:0007669"/>
    <property type="project" value="TreeGrafter"/>
</dbReference>
<gene>
    <name evidence="4" type="ORF">g.12389</name>
</gene>
<dbReference type="InterPro" id="IPR052575">
    <property type="entry name" value="SSU_processome_comp_20"/>
</dbReference>
<protein>
    <submittedName>
        <fullName evidence="4">Uncharacterized protein</fullName>
    </submittedName>
</protein>
<dbReference type="AlphaFoldDB" id="A0A1B6H2A6"/>
<dbReference type="GO" id="GO:0030686">
    <property type="term" value="C:90S preribosome"/>
    <property type="evidence" value="ECO:0007669"/>
    <property type="project" value="TreeGrafter"/>
</dbReference>
<dbReference type="PANTHER" id="PTHR17695">
    <property type="entry name" value="SMALL SUBUNIT PROCESSOME COMPONENT 20 HOMOLOG"/>
    <property type="match status" value="1"/>
</dbReference>
<dbReference type="Pfam" id="PF20416">
    <property type="entry name" value="UTP20"/>
    <property type="match status" value="1"/>
</dbReference>
<proteinExistence type="predicted"/>
<reference evidence="4" key="1">
    <citation type="submission" date="2015-11" db="EMBL/GenBank/DDBJ databases">
        <title>De novo transcriptome assembly of four potential Pierce s Disease insect vectors from Arizona vineyards.</title>
        <authorList>
            <person name="Tassone E.E."/>
        </authorList>
    </citation>
    <scope>NUCLEOTIDE SEQUENCE</scope>
</reference>
<dbReference type="EMBL" id="GECZ01000945">
    <property type="protein sequence ID" value="JAS68824.1"/>
    <property type="molecule type" value="Transcribed_RNA"/>
</dbReference>
<evidence type="ECO:0000259" key="2">
    <source>
        <dbReference type="Pfam" id="PF20416"/>
    </source>
</evidence>
<feature type="non-terminal residue" evidence="4">
    <location>
        <position position="1"/>
    </location>
</feature>
<name>A0A1B6H2A6_9HEMI</name>
<dbReference type="SUPFAM" id="SSF48371">
    <property type="entry name" value="ARM repeat"/>
    <property type="match status" value="1"/>
</dbReference>
<dbReference type="Gene3D" id="1.25.10.10">
    <property type="entry name" value="Leucine-rich Repeat Variant"/>
    <property type="match status" value="2"/>
</dbReference>
<evidence type="ECO:0000256" key="1">
    <source>
        <dbReference type="SAM" id="MobiDB-lite"/>
    </source>
</evidence>
<organism evidence="4">
    <name type="scientific">Cuerna arida</name>
    <dbReference type="NCBI Taxonomy" id="1464854"/>
    <lineage>
        <taxon>Eukaryota</taxon>
        <taxon>Metazoa</taxon>
        <taxon>Ecdysozoa</taxon>
        <taxon>Arthropoda</taxon>
        <taxon>Hexapoda</taxon>
        <taxon>Insecta</taxon>
        <taxon>Pterygota</taxon>
        <taxon>Neoptera</taxon>
        <taxon>Paraneoptera</taxon>
        <taxon>Hemiptera</taxon>
        <taxon>Auchenorrhyncha</taxon>
        <taxon>Membracoidea</taxon>
        <taxon>Cicadellidae</taxon>
        <taxon>Cicadellinae</taxon>
        <taxon>Proconiini</taxon>
        <taxon>Cuerna</taxon>
    </lineage>
</organism>
<feature type="domain" description="U3 small nucleolar RNA-associated protein 20 C-terminal" evidence="3">
    <location>
        <begin position="577"/>
        <end position="920"/>
    </location>
</feature>
<dbReference type="InterPro" id="IPR057525">
    <property type="entry name" value="UTP20_C"/>
</dbReference>
<accession>A0A1B6H2A6</accession>
<dbReference type="PANTHER" id="PTHR17695:SF11">
    <property type="entry name" value="SMALL SUBUNIT PROCESSOME COMPONENT 20 HOMOLOG"/>
    <property type="match status" value="1"/>
</dbReference>
<feature type="region of interest" description="Disordered" evidence="1">
    <location>
        <begin position="893"/>
        <end position="927"/>
    </location>
</feature>
<dbReference type="Pfam" id="PF23099">
    <property type="entry name" value="UTP20_C"/>
    <property type="match status" value="1"/>
</dbReference>
<dbReference type="InterPro" id="IPR046523">
    <property type="entry name" value="UTP20_dom"/>
</dbReference>
<feature type="compositionally biased region" description="Basic residues" evidence="1">
    <location>
        <begin position="901"/>
        <end position="918"/>
    </location>
</feature>
<dbReference type="InterPro" id="IPR011989">
    <property type="entry name" value="ARM-like"/>
</dbReference>
<dbReference type="InterPro" id="IPR016024">
    <property type="entry name" value="ARM-type_fold"/>
</dbReference>
<evidence type="ECO:0000259" key="3">
    <source>
        <dbReference type="Pfam" id="PF23099"/>
    </source>
</evidence>
<sequence length="941" mass="107848">KFAGPDRDEEDILRIPIALAVVKLLQRLPEEVLQQNICGILMKLCTFLKSRLDSVRRVTRETLQKVIVSLGPAYLQQMIQEMTAILTHGFHMHVLVYSIHSVLVAAKPLLKMGDLDSCVSLVVEACRTDLFGKTSEEKEVKQIAGNLMEARANRSYDMYHILAEFITQKSLINLIVPLKEELGHTMSHKAINKGRECLRHIVLGLVDNKFVTTEDLLIFAYGTASESIPALFSDLKKDLKNEKTEKVLLEPKTDTFLIPQEPKSRPTVQSKLCARTNAHIFVEFGLTLYQFLLKRDKIKGDDYRPHLDPLVRVLADCLKSEHVKISTLSLQCLCWVLKYDLPSVHTNVQDITEWVFKLLHKYAAAGLSKGDNFDLVMAAFKVVAVVVRDVRLHQLTRQQQRTLLQYCEQDVHNYSRQTLAFSLLKAILGRGWKLPELNAVMEKVAKISITADHDHVRLQARQVFHQYLMGYALGKKFEKHLTWYLQQLEYDLQPGRESALEMIKTLINTLPSDVLKEQSGFIFVTVAARLVNDDVPACRKMAADIIVQLLDKVNNNVRDSLFDIILLWLQDKKVLHRRLAVQLCGIFAGHDQANFENRLKVVLPHIISQIQQEVRELRPQTGQHDNVDVKEQLRDHHLYQLLHLIVKLSTLCPNMMTDTLHVRNIHALADNAQTLLAYPHEWVRLSAAQFIGRVLSVLSPQEVADSANSLDEDNTRAGYLLYNTRETLRTLTLDLCSQLTPGVELNDKLLMQTMKNLIFIAEVLQHVEDVEGETSLSLQWLVRRIRKVIHLEIVQAPSFTILRTMCYNWMAALVVKVEPDILKPLLPLLMAPIVRELNMPDEEESNLRKVAKETASFVKKKIGTEEYNRLLNSLTTKLQVKRAERKKERAQLAVREPEKAAKRKINKQLKKKLQKKRKIEGAKTGKLKQKVQRKYNEFEIS</sequence>
<evidence type="ECO:0000313" key="4">
    <source>
        <dbReference type="EMBL" id="JAS68824.1"/>
    </source>
</evidence>